<accession>D7L3L1</accession>
<protein>
    <recommendedName>
        <fullName evidence="5">Glycine-rich protein</fullName>
    </recommendedName>
</protein>
<reference evidence="4" key="1">
    <citation type="journal article" date="2011" name="Nat. Genet.">
        <title>The Arabidopsis lyrata genome sequence and the basis of rapid genome size change.</title>
        <authorList>
            <person name="Hu T.T."/>
            <person name="Pattyn P."/>
            <person name="Bakker E.G."/>
            <person name="Cao J."/>
            <person name="Cheng J.-F."/>
            <person name="Clark R.M."/>
            <person name="Fahlgren N."/>
            <person name="Fawcett J.A."/>
            <person name="Grimwood J."/>
            <person name="Gundlach H."/>
            <person name="Haberer G."/>
            <person name="Hollister J.D."/>
            <person name="Ossowski S."/>
            <person name="Ottilar R.P."/>
            <person name="Salamov A.A."/>
            <person name="Schneeberger K."/>
            <person name="Spannagl M."/>
            <person name="Wang X."/>
            <person name="Yang L."/>
            <person name="Nasrallah M.E."/>
            <person name="Bergelson J."/>
            <person name="Carrington J.C."/>
            <person name="Gaut B.S."/>
            <person name="Schmutz J."/>
            <person name="Mayer K.F.X."/>
            <person name="Van de Peer Y."/>
            <person name="Grigoriev I.V."/>
            <person name="Nordborg M."/>
            <person name="Weigel D."/>
            <person name="Guo Y.-L."/>
        </authorList>
    </citation>
    <scope>NUCLEOTIDE SEQUENCE [LARGE SCALE GENOMIC DNA]</scope>
    <source>
        <strain evidence="4">cv. MN47</strain>
    </source>
</reference>
<feature type="signal peptide" evidence="2">
    <location>
        <begin position="1"/>
        <end position="27"/>
    </location>
</feature>
<sequence>MALSGSQKKFFLLVLAIACLSSSCAEAWSWSSSNGNGWGWGSDGSSTSTSGPGSNTGDSNSGAPLGDLGDGVGDLTALAGVTGVIIKKKNSSDFHIYYNVEENCLL</sequence>
<feature type="chain" id="PRO_5003101408" description="Glycine-rich protein" evidence="2">
    <location>
        <begin position="28"/>
        <end position="106"/>
    </location>
</feature>
<name>D7L3L1_ARALL</name>
<evidence type="ECO:0008006" key="5">
    <source>
        <dbReference type="Google" id="ProtNLM"/>
    </source>
</evidence>
<evidence type="ECO:0000313" key="3">
    <source>
        <dbReference type="EMBL" id="EFH60152.1"/>
    </source>
</evidence>
<dbReference type="Proteomes" id="UP000008694">
    <property type="component" value="Unassembled WGS sequence"/>
</dbReference>
<dbReference type="Gramene" id="fgenesh2_kg.3__3103__AT2G15340.1">
    <property type="protein sequence ID" value="fgenesh2_kg.3__3103__AT2G15340.1"/>
    <property type="gene ID" value="fgenesh2_kg.3__3103__AT2G15340.1"/>
</dbReference>
<evidence type="ECO:0000313" key="4">
    <source>
        <dbReference type="Proteomes" id="UP000008694"/>
    </source>
</evidence>
<proteinExistence type="predicted"/>
<keyword evidence="4" id="KW-1185">Reference proteome</keyword>
<evidence type="ECO:0000256" key="1">
    <source>
        <dbReference type="SAM" id="MobiDB-lite"/>
    </source>
</evidence>
<dbReference type="STRING" id="81972.D7L3L1"/>
<gene>
    <name evidence="3" type="ORF">ARALYDRAFT_480402</name>
</gene>
<feature type="compositionally biased region" description="Low complexity" evidence="1">
    <location>
        <begin position="43"/>
        <end position="67"/>
    </location>
</feature>
<keyword evidence="2" id="KW-0732">Signal</keyword>
<organism evidence="4">
    <name type="scientific">Arabidopsis lyrata subsp. lyrata</name>
    <name type="common">Lyre-leaved rock-cress</name>
    <dbReference type="NCBI Taxonomy" id="81972"/>
    <lineage>
        <taxon>Eukaryota</taxon>
        <taxon>Viridiplantae</taxon>
        <taxon>Streptophyta</taxon>
        <taxon>Embryophyta</taxon>
        <taxon>Tracheophyta</taxon>
        <taxon>Spermatophyta</taxon>
        <taxon>Magnoliopsida</taxon>
        <taxon>eudicotyledons</taxon>
        <taxon>Gunneridae</taxon>
        <taxon>Pentapetalae</taxon>
        <taxon>rosids</taxon>
        <taxon>malvids</taxon>
        <taxon>Brassicales</taxon>
        <taxon>Brassicaceae</taxon>
        <taxon>Camelineae</taxon>
        <taxon>Arabidopsis</taxon>
    </lineage>
</organism>
<dbReference type="AlphaFoldDB" id="D7L3L1"/>
<dbReference type="HOGENOM" id="CLU_2226836_0_0_1"/>
<evidence type="ECO:0000256" key="2">
    <source>
        <dbReference type="SAM" id="SignalP"/>
    </source>
</evidence>
<feature type="region of interest" description="Disordered" evidence="1">
    <location>
        <begin position="41"/>
        <end position="67"/>
    </location>
</feature>
<dbReference type="EMBL" id="GL348715">
    <property type="protein sequence ID" value="EFH60152.1"/>
    <property type="molecule type" value="Genomic_DNA"/>
</dbReference>